<dbReference type="AlphaFoldDB" id="A0A4Z2CPV6"/>
<protein>
    <submittedName>
        <fullName evidence="1">Uncharacterized protein</fullName>
    </submittedName>
</protein>
<comment type="caution">
    <text evidence="1">The sequence shown here is derived from an EMBL/GenBank/DDBJ whole genome shotgun (WGS) entry which is preliminary data.</text>
</comment>
<dbReference type="Proteomes" id="UP000311919">
    <property type="component" value="Unassembled WGS sequence"/>
</dbReference>
<accession>A0A4Z2CPV6</accession>
<name>A0A4Z2CPV6_SCHJA</name>
<sequence>HALMTVEEVVSEYVIFLADKTVVKISMSAGEKKYPYNDCARKFNSCVGLCENKCKTILKLI</sequence>
<dbReference type="EMBL" id="SKCS01000471">
    <property type="protein sequence ID" value="TNN06281.1"/>
    <property type="molecule type" value="Genomic_DNA"/>
</dbReference>
<evidence type="ECO:0000313" key="1">
    <source>
        <dbReference type="EMBL" id="TNN06281.1"/>
    </source>
</evidence>
<keyword evidence="2" id="KW-1185">Reference proteome</keyword>
<proteinExistence type="predicted"/>
<organism evidence="1 2">
    <name type="scientific">Schistosoma japonicum</name>
    <name type="common">Blood fluke</name>
    <dbReference type="NCBI Taxonomy" id="6182"/>
    <lineage>
        <taxon>Eukaryota</taxon>
        <taxon>Metazoa</taxon>
        <taxon>Spiralia</taxon>
        <taxon>Lophotrochozoa</taxon>
        <taxon>Platyhelminthes</taxon>
        <taxon>Trematoda</taxon>
        <taxon>Digenea</taxon>
        <taxon>Strigeidida</taxon>
        <taxon>Schistosomatoidea</taxon>
        <taxon>Schistosomatidae</taxon>
        <taxon>Schistosoma</taxon>
    </lineage>
</organism>
<gene>
    <name evidence="1" type="ORF">EWB00_008482</name>
</gene>
<feature type="non-terminal residue" evidence="1">
    <location>
        <position position="1"/>
    </location>
</feature>
<evidence type="ECO:0000313" key="2">
    <source>
        <dbReference type="Proteomes" id="UP000311919"/>
    </source>
</evidence>
<reference evidence="1 2" key="1">
    <citation type="submission" date="2019-03" db="EMBL/GenBank/DDBJ databases">
        <title>An improved genome assembly of the fluke Schistosoma japonicum.</title>
        <authorList>
            <person name="Hu W."/>
            <person name="Luo F."/>
            <person name="Yin M."/>
            <person name="Mo X."/>
            <person name="Sun C."/>
            <person name="Wu Q."/>
            <person name="Zhu B."/>
            <person name="Xiang M."/>
            <person name="Wang J."/>
            <person name="Wang Y."/>
            <person name="Zhang T."/>
            <person name="Xu B."/>
            <person name="Zheng H."/>
            <person name="Feng Z."/>
        </authorList>
    </citation>
    <scope>NUCLEOTIDE SEQUENCE [LARGE SCALE GENOMIC DNA]</scope>
    <source>
        <strain evidence="1">HuSjv2</strain>
        <tissue evidence="1">Worms</tissue>
    </source>
</reference>